<dbReference type="KEGG" id="bmq:BMQ_1829"/>
<keyword evidence="2" id="KW-1185">Reference proteome</keyword>
<name>D5DPD7_PRIM1</name>
<evidence type="ECO:0000313" key="1">
    <source>
        <dbReference type="EMBL" id="ADE68858.1"/>
    </source>
</evidence>
<sequence>MLVAYISFNIFVDIYYNPVNHFEKKENENDYFLFKLKCTFSISSL</sequence>
<dbReference type="HOGENOM" id="CLU_3196195_0_0_9"/>
<dbReference type="AlphaFoldDB" id="D5DPD7"/>
<evidence type="ECO:0000313" key="2">
    <source>
        <dbReference type="Proteomes" id="UP000000935"/>
    </source>
</evidence>
<protein>
    <submittedName>
        <fullName evidence="1">Uncharacterized protein</fullName>
    </submittedName>
</protein>
<dbReference type="EMBL" id="CP001983">
    <property type="protein sequence ID" value="ADE68858.1"/>
    <property type="molecule type" value="Genomic_DNA"/>
</dbReference>
<gene>
    <name evidence="1" type="ordered locus">BMQ_1829</name>
</gene>
<dbReference type="Proteomes" id="UP000000935">
    <property type="component" value="Chromosome"/>
</dbReference>
<reference evidence="1 2" key="1">
    <citation type="journal article" date="2011" name="J. Bacteriol.">
        <title>Genome sequences of the biotechnologically important Bacillus megaterium strains QM B1551 and DSM319.</title>
        <authorList>
            <person name="Eppinger M."/>
            <person name="Bunk B."/>
            <person name="Johns M.A."/>
            <person name="Edirisinghe J.N."/>
            <person name="Kutumbaka K.K."/>
            <person name="Koenig S.S."/>
            <person name="Huot Creasy H."/>
            <person name="Rosovitz M.J."/>
            <person name="Riley D.R."/>
            <person name="Daugherty S."/>
            <person name="Martin M."/>
            <person name="Elbourne L.D."/>
            <person name="Paulsen I."/>
            <person name="Biedendieck R."/>
            <person name="Braun C."/>
            <person name="Grayburn S."/>
            <person name="Dhingra S."/>
            <person name="Lukyanchuk V."/>
            <person name="Ball B."/>
            <person name="Ul-Qamar R."/>
            <person name="Seibel J."/>
            <person name="Bremer E."/>
            <person name="Jahn D."/>
            <person name="Ravel J."/>
            <person name="Vary P.S."/>
        </authorList>
    </citation>
    <scope>NUCLEOTIDE SEQUENCE [LARGE SCALE GENOMIC DNA]</scope>
    <source>
        <strain evidence="2">ATCC 12872 / QMB1551</strain>
    </source>
</reference>
<organism evidence="1 2">
    <name type="scientific">Priestia megaterium (strain ATCC 12872 / QMB1551)</name>
    <name type="common">Bacillus megaterium</name>
    <dbReference type="NCBI Taxonomy" id="545693"/>
    <lineage>
        <taxon>Bacteria</taxon>
        <taxon>Bacillati</taxon>
        <taxon>Bacillota</taxon>
        <taxon>Bacilli</taxon>
        <taxon>Bacillales</taxon>
        <taxon>Bacillaceae</taxon>
        <taxon>Priestia</taxon>
    </lineage>
</organism>
<accession>D5DPD7</accession>
<proteinExistence type="predicted"/>